<evidence type="ECO:0000313" key="10">
    <source>
        <dbReference type="EMBL" id="KRL02162.1"/>
    </source>
</evidence>
<evidence type="ECO:0000256" key="7">
    <source>
        <dbReference type="SAM" id="MobiDB-lite"/>
    </source>
</evidence>
<keyword evidence="11" id="KW-1185">Reference proteome</keyword>
<dbReference type="PATRIC" id="fig|1423731.3.peg.949"/>
<dbReference type="RefSeq" id="WP_057743260.1">
    <property type="nucleotide sequence ID" value="NZ_AZEF01000016.1"/>
</dbReference>
<dbReference type="InterPro" id="IPR000089">
    <property type="entry name" value="Biotin_lipoyl"/>
</dbReference>
<keyword evidence="10" id="KW-0670">Pyruvate</keyword>
<dbReference type="Pfam" id="PF02817">
    <property type="entry name" value="E3_binding"/>
    <property type="match status" value="1"/>
</dbReference>
<dbReference type="PROSITE" id="PS51826">
    <property type="entry name" value="PSBD"/>
    <property type="match status" value="1"/>
</dbReference>
<dbReference type="GO" id="GO:0005737">
    <property type="term" value="C:cytoplasm"/>
    <property type="evidence" value="ECO:0007669"/>
    <property type="project" value="TreeGrafter"/>
</dbReference>
<dbReference type="PANTHER" id="PTHR43178:SF5">
    <property type="entry name" value="LIPOAMIDE ACYLTRANSFERASE COMPONENT OF BRANCHED-CHAIN ALPHA-KETO ACID DEHYDROGENASE COMPLEX, MITOCHONDRIAL"/>
    <property type="match status" value="1"/>
</dbReference>
<dbReference type="Proteomes" id="UP000051621">
    <property type="component" value="Unassembled WGS sequence"/>
</dbReference>
<name>A0A0R1MAQ0_9LACO</name>
<gene>
    <name evidence="10" type="ORF">FC81_GL000925</name>
</gene>
<evidence type="ECO:0000256" key="3">
    <source>
        <dbReference type="ARBA" id="ARBA00022679"/>
    </source>
</evidence>
<comment type="cofactor">
    <cofactor evidence="1 6">
        <name>(R)-lipoate</name>
        <dbReference type="ChEBI" id="CHEBI:83088"/>
    </cofactor>
</comment>
<dbReference type="STRING" id="1423731.FC81_GL000925"/>
<feature type="domain" description="Peripheral subunit-binding (PSBD)" evidence="9">
    <location>
        <begin position="154"/>
        <end position="191"/>
    </location>
</feature>
<keyword evidence="4 6" id="KW-0450">Lipoyl</keyword>
<dbReference type="Pfam" id="PF00198">
    <property type="entry name" value="2-oxoacid_dh"/>
    <property type="match status" value="1"/>
</dbReference>
<dbReference type="OrthoDB" id="9805770at2"/>
<sequence length="452" mass="48892">MSVYQFKLPDIGEGISEGTVAKWYVKPGDTLKEDDDLLEIENDKSVEEIPAPVSGTIKQILVNEGETAEVGQGLVEFEVEGDLPAGAQAEQAAPENSQAAPEKTTEQTPAAPASTTAPKRTDEAATEQKAAPEPAASENTAAAPATADRSLPVLAMPAVRVYARQQGVDLKQVKGTGKHGHVIRADVEAFLKNGPATTTPVAAGKHSSEQTAPVVAGDEWPETREKMSGIRKATAKAMVRSKSEIPHVIVFDDVVVDKLWDHRKKYKGMAAEKDVHLTFMAYIVKALAVILREYPIFNAKVDMDNQEIIYRNYINVGIATDTDRGLLVPNVKHADEKSLFAIARQISKNTQKAKDGKLSGDDMKHSSMSITNIGSIGGGFFTPIINWPEVAILGVGRIQKEPLVVDDEVKAAYVMKLSLSFDHRVIDGATAQRALNRLNELLSNPELLLMEG</sequence>
<dbReference type="EMBL" id="AZEF01000016">
    <property type="protein sequence ID" value="KRL02162.1"/>
    <property type="molecule type" value="Genomic_DNA"/>
</dbReference>
<feature type="domain" description="Lipoyl-binding" evidence="8">
    <location>
        <begin position="3"/>
        <end position="78"/>
    </location>
</feature>
<evidence type="ECO:0000256" key="1">
    <source>
        <dbReference type="ARBA" id="ARBA00001938"/>
    </source>
</evidence>
<keyword evidence="3 6" id="KW-0808">Transferase</keyword>
<dbReference type="GO" id="GO:0016407">
    <property type="term" value="F:acetyltransferase activity"/>
    <property type="evidence" value="ECO:0007669"/>
    <property type="project" value="TreeGrafter"/>
</dbReference>
<comment type="caution">
    <text evidence="10">The sequence shown here is derived from an EMBL/GenBank/DDBJ whole genome shotgun (WGS) entry which is preliminary data.</text>
</comment>
<dbReference type="PROSITE" id="PS00189">
    <property type="entry name" value="LIPOYL"/>
    <property type="match status" value="1"/>
</dbReference>
<dbReference type="GO" id="GO:0031405">
    <property type="term" value="F:lipoic acid binding"/>
    <property type="evidence" value="ECO:0007669"/>
    <property type="project" value="TreeGrafter"/>
</dbReference>
<evidence type="ECO:0000313" key="11">
    <source>
        <dbReference type="Proteomes" id="UP000051621"/>
    </source>
</evidence>
<dbReference type="InterPro" id="IPR011053">
    <property type="entry name" value="Single_hybrid_motif"/>
</dbReference>
<accession>A0A0R1MAQ0</accession>
<dbReference type="PROSITE" id="PS50968">
    <property type="entry name" value="BIOTINYL_LIPOYL"/>
    <property type="match status" value="1"/>
</dbReference>
<protein>
    <recommendedName>
        <fullName evidence="6">Dihydrolipoamide acetyltransferase component of pyruvate dehydrogenase complex</fullName>
        <ecNumber evidence="6">2.3.1.-</ecNumber>
    </recommendedName>
</protein>
<dbReference type="InterPro" id="IPR036625">
    <property type="entry name" value="E3-bd_dom_sf"/>
</dbReference>
<evidence type="ECO:0000256" key="2">
    <source>
        <dbReference type="ARBA" id="ARBA00007317"/>
    </source>
</evidence>
<feature type="compositionally biased region" description="Low complexity" evidence="7">
    <location>
        <begin position="106"/>
        <end position="118"/>
    </location>
</feature>
<dbReference type="InterPro" id="IPR050743">
    <property type="entry name" value="2-oxoacid_DH_E2_comp"/>
</dbReference>
<dbReference type="InterPro" id="IPR004167">
    <property type="entry name" value="PSBD"/>
</dbReference>
<comment type="similarity">
    <text evidence="2 6">Belongs to the 2-oxoacid dehydrogenase family.</text>
</comment>
<dbReference type="InterPro" id="IPR001078">
    <property type="entry name" value="2-oxoacid_DH_actylTfrase"/>
</dbReference>
<feature type="compositionally biased region" description="Low complexity" evidence="7">
    <location>
        <begin position="131"/>
        <end position="145"/>
    </location>
</feature>
<keyword evidence="5 6" id="KW-0012">Acyltransferase</keyword>
<dbReference type="EC" id="2.3.1.-" evidence="6"/>
<evidence type="ECO:0000259" key="9">
    <source>
        <dbReference type="PROSITE" id="PS51826"/>
    </source>
</evidence>
<feature type="region of interest" description="Disordered" evidence="7">
    <location>
        <begin position="88"/>
        <end position="145"/>
    </location>
</feature>
<evidence type="ECO:0000256" key="5">
    <source>
        <dbReference type="ARBA" id="ARBA00023315"/>
    </source>
</evidence>
<evidence type="ECO:0000256" key="4">
    <source>
        <dbReference type="ARBA" id="ARBA00022823"/>
    </source>
</evidence>
<dbReference type="Gene3D" id="3.30.559.10">
    <property type="entry name" value="Chloramphenicol acetyltransferase-like domain"/>
    <property type="match status" value="1"/>
</dbReference>
<organism evidence="10 11">
    <name type="scientific">Liquorilactobacillus capillatus DSM 19910</name>
    <dbReference type="NCBI Taxonomy" id="1423731"/>
    <lineage>
        <taxon>Bacteria</taxon>
        <taxon>Bacillati</taxon>
        <taxon>Bacillota</taxon>
        <taxon>Bacilli</taxon>
        <taxon>Lactobacillales</taxon>
        <taxon>Lactobacillaceae</taxon>
        <taxon>Liquorilactobacillus</taxon>
    </lineage>
</organism>
<reference evidence="10 11" key="1">
    <citation type="journal article" date="2015" name="Genome Announc.">
        <title>Expanding the biotechnology potential of lactobacilli through comparative genomics of 213 strains and associated genera.</title>
        <authorList>
            <person name="Sun Z."/>
            <person name="Harris H.M."/>
            <person name="McCann A."/>
            <person name="Guo C."/>
            <person name="Argimon S."/>
            <person name="Zhang W."/>
            <person name="Yang X."/>
            <person name="Jeffery I.B."/>
            <person name="Cooney J.C."/>
            <person name="Kagawa T.F."/>
            <person name="Liu W."/>
            <person name="Song Y."/>
            <person name="Salvetti E."/>
            <person name="Wrobel A."/>
            <person name="Rasinkangas P."/>
            <person name="Parkhill J."/>
            <person name="Rea M.C."/>
            <person name="O'Sullivan O."/>
            <person name="Ritari J."/>
            <person name="Douillard F.P."/>
            <person name="Paul Ross R."/>
            <person name="Yang R."/>
            <person name="Briner A.E."/>
            <person name="Felis G.E."/>
            <person name="de Vos W.M."/>
            <person name="Barrangou R."/>
            <person name="Klaenhammer T.R."/>
            <person name="Caufield P.W."/>
            <person name="Cui Y."/>
            <person name="Zhang H."/>
            <person name="O'Toole P.W."/>
        </authorList>
    </citation>
    <scope>NUCLEOTIDE SEQUENCE [LARGE SCALE GENOMIC DNA]</scope>
    <source>
        <strain evidence="10 11">DSM 19910</strain>
    </source>
</reference>
<dbReference type="AlphaFoldDB" id="A0A0R1MAQ0"/>
<dbReference type="CDD" id="cd06849">
    <property type="entry name" value="lipoyl_domain"/>
    <property type="match status" value="1"/>
</dbReference>
<evidence type="ECO:0000256" key="6">
    <source>
        <dbReference type="RuleBase" id="RU003423"/>
    </source>
</evidence>
<dbReference type="SUPFAM" id="SSF52777">
    <property type="entry name" value="CoA-dependent acyltransferases"/>
    <property type="match status" value="1"/>
</dbReference>
<dbReference type="PANTHER" id="PTHR43178">
    <property type="entry name" value="DIHYDROLIPOAMIDE ACETYLTRANSFERASE COMPONENT OF PYRUVATE DEHYDROGENASE COMPLEX"/>
    <property type="match status" value="1"/>
</dbReference>
<proteinExistence type="inferred from homology"/>
<dbReference type="InterPro" id="IPR023213">
    <property type="entry name" value="CAT-like_dom_sf"/>
</dbReference>
<dbReference type="Gene3D" id="4.10.320.10">
    <property type="entry name" value="E3-binding domain"/>
    <property type="match status" value="1"/>
</dbReference>
<dbReference type="InterPro" id="IPR003016">
    <property type="entry name" value="2-oxoA_DH_lipoyl-BS"/>
</dbReference>
<dbReference type="SUPFAM" id="SSF47005">
    <property type="entry name" value="Peripheral subunit-binding domain of 2-oxo acid dehydrogenase complex"/>
    <property type="match status" value="1"/>
</dbReference>
<dbReference type="FunFam" id="3.30.559.10:FF:000007">
    <property type="entry name" value="Dihydrolipoamide acetyltransferase component of pyruvate dehydrogenase complex"/>
    <property type="match status" value="1"/>
</dbReference>
<dbReference type="SUPFAM" id="SSF51230">
    <property type="entry name" value="Single hybrid motif"/>
    <property type="match status" value="1"/>
</dbReference>
<evidence type="ECO:0000259" key="8">
    <source>
        <dbReference type="PROSITE" id="PS50968"/>
    </source>
</evidence>
<dbReference type="Gene3D" id="2.40.50.100">
    <property type="match status" value="1"/>
</dbReference>
<dbReference type="Pfam" id="PF00364">
    <property type="entry name" value="Biotin_lipoyl"/>
    <property type="match status" value="1"/>
</dbReference>